<keyword evidence="2" id="KW-1185">Reference proteome</keyword>
<organism evidence="3">
    <name type="scientific">Haemonchus placei</name>
    <name type="common">Barber's pole worm</name>
    <dbReference type="NCBI Taxonomy" id="6290"/>
    <lineage>
        <taxon>Eukaryota</taxon>
        <taxon>Metazoa</taxon>
        <taxon>Ecdysozoa</taxon>
        <taxon>Nematoda</taxon>
        <taxon>Chromadorea</taxon>
        <taxon>Rhabditida</taxon>
        <taxon>Rhabditina</taxon>
        <taxon>Rhabditomorpha</taxon>
        <taxon>Strongyloidea</taxon>
        <taxon>Trichostrongylidae</taxon>
        <taxon>Haemonchus</taxon>
    </lineage>
</organism>
<accession>A0A0N4WIB5</accession>
<dbReference type="AlphaFoldDB" id="A0A0N4WIB5"/>
<evidence type="ECO:0000313" key="3">
    <source>
        <dbReference type="WBParaSite" id="HPLM_0001068901-mRNA-1"/>
    </source>
</evidence>
<evidence type="ECO:0000313" key="2">
    <source>
        <dbReference type="Proteomes" id="UP000268014"/>
    </source>
</evidence>
<reference evidence="3" key="1">
    <citation type="submission" date="2017-02" db="UniProtKB">
        <authorList>
            <consortium name="WormBaseParasite"/>
        </authorList>
    </citation>
    <scope>IDENTIFICATION</scope>
</reference>
<dbReference type="Proteomes" id="UP000268014">
    <property type="component" value="Unassembled WGS sequence"/>
</dbReference>
<proteinExistence type="predicted"/>
<protein>
    <submittedName>
        <fullName evidence="3">Transposase</fullName>
    </submittedName>
</protein>
<reference evidence="1 2" key="2">
    <citation type="submission" date="2018-11" db="EMBL/GenBank/DDBJ databases">
        <authorList>
            <consortium name="Pathogen Informatics"/>
        </authorList>
    </citation>
    <scope>NUCLEOTIDE SEQUENCE [LARGE SCALE GENOMIC DNA]</scope>
    <source>
        <strain evidence="1 2">MHpl1</strain>
    </source>
</reference>
<dbReference type="WBParaSite" id="HPLM_0001068901-mRNA-1">
    <property type="protein sequence ID" value="HPLM_0001068901-mRNA-1"/>
    <property type="gene ID" value="HPLM_0001068901"/>
</dbReference>
<gene>
    <name evidence="1" type="ORF">HPLM_LOCUS10681</name>
</gene>
<name>A0A0N4WIB5_HAEPC</name>
<evidence type="ECO:0000313" key="1">
    <source>
        <dbReference type="EMBL" id="VDO40835.1"/>
    </source>
</evidence>
<dbReference type="EMBL" id="UZAF01017357">
    <property type="protein sequence ID" value="VDO40835.1"/>
    <property type="molecule type" value="Genomic_DNA"/>
</dbReference>
<sequence>MIGQHRAVPLLARATRCLRKVPESLSSRPYASLNLWKKEITPEDTDFQVLYIHLTQTKI</sequence>